<name>A0A7K4BYV6_9ARCH</name>
<evidence type="ECO:0000313" key="2">
    <source>
        <dbReference type="EMBL" id="NMA44444.1"/>
    </source>
</evidence>
<feature type="transmembrane region" description="Helical" evidence="1">
    <location>
        <begin position="63"/>
        <end position="89"/>
    </location>
</feature>
<sequence>MNPLILDIFSQYIHGFALFNPWGSDWFGLLYSCVLFYFFVWVGKTGRVNNINEEIADDLAPGFILAMFATLIKLPNIIATLALFLTWLLKIKNKEGMNKKHWLKLCVQMFLIMGVGIFLDPSINWIWMIILLGIFYIKNKLEQRIEKREEKEKKD</sequence>
<dbReference type="EMBL" id="JAAZKV010000011">
    <property type="protein sequence ID" value="NMA44444.1"/>
    <property type="molecule type" value="Genomic_DNA"/>
</dbReference>
<evidence type="ECO:0000256" key="1">
    <source>
        <dbReference type="SAM" id="Phobius"/>
    </source>
</evidence>
<feature type="transmembrane region" description="Helical" evidence="1">
    <location>
        <begin position="101"/>
        <end position="119"/>
    </location>
</feature>
<reference evidence="2 3" key="1">
    <citation type="journal article" date="2020" name="Biotechnol. Biofuels">
        <title>New insights from the biogas microbiome by comprehensive genome-resolved metagenomics of nearly 1600 species originating from multiple anaerobic digesters.</title>
        <authorList>
            <person name="Campanaro S."/>
            <person name="Treu L."/>
            <person name="Rodriguez-R L.M."/>
            <person name="Kovalovszki A."/>
            <person name="Ziels R.M."/>
            <person name="Maus I."/>
            <person name="Zhu X."/>
            <person name="Kougias P.G."/>
            <person name="Basile A."/>
            <person name="Luo G."/>
            <person name="Schluter A."/>
            <person name="Konstantinidis K.T."/>
            <person name="Angelidaki I."/>
        </authorList>
    </citation>
    <scope>NUCLEOTIDE SEQUENCE [LARGE SCALE GENOMIC DNA]</scope>
    <source>
        <strain evidence="2">AS22ysBPME_79</strain>
    </source>
</reference>
<dbReference type="Proteomes" id="UP000526302">
    <property type="component" value="Unassembled WGS sequence"/>
</dbReference>
<proteinExistence type="predicted"/>
<organism evidence="2 3">
    <name type="scientific">Candidatus Iainarchaeum sp</name>
    <dbReference type="NCBI Taxonomy" id="3101447"/>
    <lineage>
        <taxon>Archaea</taxon>
        <taxon>Candidatus Iainarchaeota</taxon>
        <taxon>Candidatus Iainarchaeia</taxon>
        <taxon>Candidatus Iainarchaeales</taxon>
        <taxon>Candidatus Iainarchaeaceae</taxon>
        <taxon>Candidatus Iainarchaeum</taxon>
    </lineage>
</organism>
<comment type="caution">
    <text evidence="2">The sequence shown here is derived from an EMBL/GenBank/DDBJ whole genome shotgun (WGS) entry which is preliminary data.</text>
</comment>
<evidence type="ECO:0000313" key="3">
    <source>
        <dbReference type="Proteomes" id="UP000526302"/>
    </source>
</evidence>
<accession>A0A7K4BYV6</accession>
<dbReference type="AlphaFoldDB" id="A0A7K4BYV6"/>
<keyword evidence="1" id="KW-0812">Transmembrane</keyword>
<protein>
    <submittedName>
        <fullName evidence="2">Uncharacterized protein</fullName>
    </submittedName>
</protein>
<keyword evidence="1" id="KW-1133">Transmembrane helix</keyword>
<keyword evidence="1" id="KW-0472">Membrane</keyword>
<feature type="transmembrane region" description="Helical" evidence="1">
    <location>
        <begin position="26"/>
        <end position="43"/>
    </location>
</feature>
<gene>
    <name evidence="2" type="ORF">GX950_01365</name>
</gene>